<keyword evidence="14" id="KW-1185">Reference proteome</keyword>
<comment type="cofactor">
    <cofactor evidence="1">
        <name>Zn(2+)</name>
        <dbReference type="ChEBI" id="CHEBI:29105"/>
    </cofactor>
</comment>
<comment type="caution">
    <text evidence="13">The sequence shown here is derived from an EMBL/GenBank/DDBJ whole genome shotgun (WGS) entry which is preliminary data.</text>
</comment>
<dbReference type="RefSeq" id="WP_183306785.1">
    <property type="nucleotide sequence ID" value="NZ_JACIEP010000005.1"/>
</dbReference>
<dbReference type="CDD" id="cd07328">
    <property type="entry name" value="M48_Ste24p_like"/>
    <property type="match status" value="1"/>
</dbReference>
<evidence type="ECO:0000256" key="8">
    <source>
        <dbReference type="ARBA" id="ARBA00022989"/>
    </source>
</evidence>
<keyword evidence="2" id="KW-1003">Cell membrane</keyword>
<dbReference type="PANTHER" id="PTHR43221:SF2">
    <property type="entry name" value="PROTEASE HTPX HOMOLOG"/>
    <property type="match status" value="1"/>
</dbReference>
<dbReference type="Proteomes" id="UP000555103">
    <property type="component" value="Unassembled WGS sequence"/>
</dbReference>
<protein>
    <submittedName>
        <fullName evidence="13">Zn-dependent protease with chaperone function</fullName>
    </submittedName>
</protein>
<keyword evidence="7" id="KW-0862">Zinc</keyword>
<keyword evidence="9" id="KW-0482">Metalloprotease</keyword>
<organism evidence="13 14">
    <name type="scientific">Dysgonomonas hofstadii</name>
    <dbReference type="NCBI Taxonomy" id="637886"/>
    <lineage>
        <taxon>Bacteria</taxon>
        <taxon>Pseudomonadati</taxon>
        <taxon>Bacteroidota</taxon>
        <taxon>Bacteroidia</taxon>
        <taxon>Bacteroidales</taxon>
        <taxon>Dysgonomonadaceae</taxon>
        <taxon>Dysgonomonas</taxon>
    </lineage>
</organism>
<keyword evidence="6" id="KW-0378">Hydrolase</keyword>
<sequence length="681" mass="78928">MEILLSPNFKKMTFNAIFAIITFILVYLLLLLLGIALTVACIYGGIMLIITIPKFITIILGIGLASLGIMVFIFLVKFLFKTHSVDRSHLVEISEKDYPQLFSMIEDIACEAETKFPKKVYLSGEVNAAVFYDSNFWSMFFPIRKNLLIGMGLVNTVTEQELKAVLAHEFGHFSQRSMSVGSYVYNVNQVIFNMLYDNESFDKMIQAWAGLTGYFSIFVLIAVKIINGIQWILQKMYGFVNVRHMALSREMEFHADQVAANIAGSKPLEDSLLRLDLSQQAYNWVLNFYNKKVQDNIISKNIYKEQLFSLELLAKENEYPLKNNLPVISISDMNRYNKSKINIEDQWASHPTTGERVAALQKLNIVKQSNRDNPAIDLFPNADKIEEELTKQVFYYMAFKSETIVMDFAGFQKEFSGNIEKNRFPDEYNDYYDNKNPVLFDVENITTADQTGNIESLFDRDKVDLVYKSLALENDKNILNAIANKSIAVKTFDYDGQKYKRKDAVNLIFEIDKELRKTAKEIEDNDIDIYRYFYSLAMKRGVENELKSLYITLFDEDKNYEYRIGIYNKFAELANALQMARDDSQVEGIFREISHLEVDLRKELRLFIENPVFAEEITKAMKDNFDKYLSRDWSYSKNNISDQEYLETLFTSINDYYTLALRSFFIAKLNLLNYQAGLLNS</sequence>
<keyword evidence="3 13" id="KW-0645">Protease</keyword>
<evidence type="ECO:0000256" key="7">
    <source>
        <dbReference type="ARBA" id="ARBA00022833"/>
    </source>
</evidence>
<evidence type="ECO:0000313" key="13">
    <source>
        <dbReference type="EMBL" id="MBB4035872.1"/>
    </source>
</evidence>
<dbReference type="GO" id="GO:0004222">
    <property type="term" value="F:metalloendopeptidase activity"/>
    <property type="evidence" value="ECO:0007669"/>
    <property type="project" value="InterPro"/>
</dbReference>
<evidence type="ECO:0000256" key="10">
    <source>
        <dbReference type="ARBA" id="ARBA00023136"/>
    </source>
</evidence>
<evidence type="ECO:0000256" key="6">
    <source>
        <dbReference type="ARBA" id="ARBA00022801"/>
    </source>
</evidence>
<feature type="transmembrane region" description="Helical" evidence="11">
    <location>
        <begin position="205"/>
        <end position="226"/>
    </location>
</feature>
<keyword evidence="4 11" id="KW-0812">Transmembrane</keyword>
<dbReference type="InterPro" id="IPR050083">
    <property type="entry name" value="HtpX_protease"/>
</dbReference>
<reference evidence="13 14" key="1">
    <citation type="submission" date="2020-08" db="EMBL/GenBank/DDBJ databases">
        <title>Genomic Encyclopedia of Type Strains, Phase IV (KMG-IV): sequencing the most valuable type-strain genomes for metagenomic binning, comparative biology and taxonomic classification.</title>
        <authorList>
            <person name="Goeker M."/>
        </authorList>
    </citation>
    <scope>NUCLEOTIDE SEQUENCE [LARGE SCALE GENOMIC DNA]</scope>
    <source>
        <strain evidence="13 14">DSM 104969</strain>
    </source>
</reference>
<dbReference type="Gene3D" id="3.30.2010.10">
    <property type="entry name" value="Metalloproteases ('zincins'), catalytic domain"/>
    <property type="match status" value="1"/>
</dbReference>
<dbReference type="GO" id="GO:0046872">
    <property type="term" value="F:metal ion binding"/>
    <property type="evidence" value="ECO:0007669"/>
    <property type="project" value="UniProtKB-KW"/>
</dbReference>
<dbReference type="Pfam" id="PF01435">
    <property type="entry name" value="Peptidase_M48"/>
    <property type="match status" value="1"/>
</dbReference>
<feature type="transmembrane region" description="Helical" evidence="11">
    <location>
        <begin position="55"/>
        <end position="80"/>
    </location>
</feature>
<evidence type="ECO:0000256" key="4">
    <source>
        <dbReference type="ARBA" id="ARBA00022692"/>
    </source>
</evidence>
<feature type="transmembrane region" description="Helical" evidence="11">
    <location>
        <begin position="16"/>
        <end position="43"/>
    </location>
</feature>
<evidence type="ECO:0000256" key="2">
    <source>
        <dbReference type="ARBA" id="ARBA00022475"/>
    </source>
</evidence>
<keyword evidence="10 11" id="KW-0472">Membrane</keyword>
<evidence type="ECO:0000259" key="12">
    <source>
        <dbReference type="Pfam" id="PF01435"/>
    </source>
</evidence>
<evidence type="ECO:0000256" key="1">
    <source>
        <dbReference type="ARBA" id="ARBA00001947"/>
    </source>
</evidence>
<dbReference type="GO" id="GO:0006508">
    <property type="term" value="P:proteolysis"/>
    <property type="evidence" value="ECO:0007669"/>
    <property type="project" value="UniProtKB-KW"/>
</dbReference>
<name>A0A840CTN0_9BACT</name>
<evidence type="ECO:0000256" key="11">
    <source>
        <dbReference type="SAM" id="Phobius"/>
    </source>
</evidence>
<keyword evidence="8 11" id="KW-1133">Transmembrane helix</keyword>
<accession>A0A840CTN0</accession>
<evidence type="ECO:0000313" key="14">
    <source>
        <dbReference type="Proteomes" id="UP000555103"/>
    </source>
</evidence>
<evidence type="ECO:0000256" key="5">
    <source>
        <dbReference type="ARBA" id="ARBA00022723"/>
    </source>
</evidence>
<dbReference type="AlphaFoldDB" id="A0A840CTN0"/>
<gene>
    <name evidence="13" type="ORF">GGR21_001767</name>
</gene>
<proteinExistence type="predicted"/>
<dbReference type="PANTHER" id="PTHR43221">
    <property type="entry name" value="PROTEASE HTPX"/>
    <property type="match status" value="1"/>
</dbReference>
<evidence type="ECO:0000256" key="3">
    <source>
        <dbReference type="ARBA" id="ARBA00022670"/>
    </source>
</evidence>
<dbReference type="InterPro" id="IPR001915">
    <property type="entry name" value="Peptidase_M48"/>
</dbReference>
<feature type="domain" description="Peptidase M48" evidence="12">
    <location>
        <begin position="99"/>
        <end position="362"/>
    </location>
</feature>
<dbReference type="EMBL" id="JACIEP010000005">
    <property type="protein sequence ID" value="MBB4035872.1"/>
    <property type="molecule type" value="Genomic_DNA"/>
</dbReference>
<evidence type="ECO:0000256" key="9">
    <source>
        <dbReference type="ARBA" id="ARBA00023049"/>
    </source>
</evidence>
<keyword evidence="5" id="KW-0479">Metal-binding</keyword>